<feature type="compositionally biased region" description="Polar residues" evidence="2">
    <location>
        <begin position="218"/>
        <end position="229"/>
    </location>
</feature>
<dbReference type="AlphaFoldDB" id="A0A517LH34"/>
<accession>A0A517LH34</accession>
<dbReference type="Proteomes" id="UP000316270">
    <property type="component" value="Chromosome 12"/>
</dbReference>
<dbReference type="GO" id="GO:0003713">
    <property type="term" value="F:transcription coactivator activity"/>
    <property type="evidence" value="ECO:0007669"/>
    <property type="project" value="InterPro"/>
</dbReference>
<evidence type="ECO:0008006" key="5">
    <source>
        <dbReference type="Google" id="ProtNLM"/>
    </source>
</evidence>
<dbReference type="SUPFAM" id="SSF50729">
    <property type="entry name" value="PH domain-like"/>
    <property type="match status" value="1"/>
</dbReference>
<evidence type="ECO:0000256" key="1">
    <source>
        <dbReference type="SAM" id="Coils"/>
    </source>
</evidence>
<keyword evidence="4" id="KW-1185">Reference proteome</keyword>
<feature type="region of interest" description="Disordered" evidence="2">
    <location>
        <begin position="213"/>
        <end position="247"/>
    </location>
</feature>
<organism evidence="3 4">
    <name type="scientific">Venturia effusa</name>
    <dbReference type="NCBI Taxonomy" id="50376"/>
    <lineage>
        <taxon>Eukaryota</taxon>
        <taxon>Fungi</taxon>
        <taxon>Dikarya</taxon>
        <taxon>Ascomycota</taxon>
        <taxon>Pezizomycotina</taxon>
        <taxon>Dothideomycetes</taxon>
        <taxon>Pleosporomycetidae</taxon>
        <taxon>Venturiales</taxon>
        <taxon>Venturiaceae</taxon>
        <taxon>Venturia</taxon>
    </lineage>
</organism>
<reference evidence="3 4" key="1">
    <citation type="submission" date="2019-07" db="EMBL/GenBank/DDBJ databases">
        <title>Finished genome of Venturia effusa.</title>
        <authorList>
            <person name="Young C.A."/>
            <person name="Cox M.P."/>
            <person name="Ganley A.R.D."/>
            <person name="David W.J."/>
        </authorList>
    </citation>
    <scope>NUCLEOTIDE SEQUENCE [LARGE SCALE GENOMIC DNA]</scope>
    <source>
        <strain evidence="4">albino</strain>
    </source>
</reference>
<feature type="compositionally biased region" description="Basic and acidic residues" evidence="2">
    <location>
        <begin position="658"/>
        <end position="726"/>
    </location>
</feature>
<gene>
    <name evidence="3" type="ORF">FKW77_004618</name>
</gene>
<dbReference type="InterPro" id="IPR044852">
    <property type="entry name" value="WBP2-like"/>
</dbReference>
<evidence type="ECO:0000256" key="2">
    <source>
        <dbReference type="SAM" id="MobiDB-lite"/>
    </source>
</evidence>
<proteinExistence type="predicted"/>
<dbReference type="STRING" id="50376.A0A517LH34"/>
<feature type="region of interest" description="Disordered" evidence="2">
    <location>
        <begin position="658"/>
        <end position="789"/>
    </location>
</feature>
<protein>
    <recommendedName>
        <fullName evidence="5">GRAM domain-containing protein</fullName>
    </recommendedName>
</protein>
<dbReference type="PANTHER" id="PTHR31606">
    <property type="entry name" value="WW DOMAIN BINDING PROTEIN 2, ISOFORM E"/>
    <property type="match status" value="1"/>
</dbReference>
<feature type="region of interest" description="Disordered" evidence="2">
    <location>
        <begin position="544"/>
        <end position="566"/>
    </location>
</feature>
<dbReference type="GO" id="GO:0005634">
    <property type="term" value="C:nucleus"/>
    <property type="evidence" value="ECO:0007669"/>
    <property type="project" value="TreeGrafter"/>
</dbReference>
<evidence type="ECO:0000313" key="3">
    <source>
        <dbReference type="EMBL" id="QDS74951.1"/>
    </source>
</evidence>
<dbReference type="CDD" id="cd13214">
    <property type="entry name" value="PH-GRAM_WBP2"/>
    <property type="match status" value="1"/>
</dbReference>
<feature type="coiled-coil region" evidence="1">
    <location>
        <begin position="459"/>
        <end position="486"/>
    </location>
</feature>
<sequence length="789" mass="88427">MLTQLGISWVMLSETEGFTPLPGEQRLYQSPPRATLSLQTLNKFPGKQPYTLSSSGGCVHLTNRRIVYLPTTPTADFQSFAAPILNLHDTHVTAPFFGPNVWSAIVQPVPGGNIPPEHAALELKMTFKDGGAFDFHSTYERIKERLQQAVDVARESGQMIGDGAETGGGQGAGALGAVDMNAVHLDELPAYEDAASTRAVPAARQEAPLIDLADPGSATRTSPPQQQFSPPAEPPPGYEDVQSQSISDELERRLRGSISRGSIGAARDALLGSGTGLGREGLGKTNFPNSSRYILTFSSARTCQEWWNLVQSEFGGPPSNSRESAQFFSFSGDDLPGRAWKNPRFEKLKTKWFYTQLGDAVGTAGRGMEVLQLQDEKGWGVGVAPLLGDRISADNSAVQRRPNSVEGLNEVKGRVHERRRSKRDSGILLMSPFSEHFKNNDEASKAQQIPEDSAKVFDFERMEKNLEKVEKMMEQNAQQMRSLEHIQAANLERLTAALLHNVEMVQELAKGQEGLVHACEELRIVVDKREEAEQSRILVAERAERERRESEEKADSDRQMLAEKAARARKKLEEKATLDRQVLGEKAERERQMLKEEAERERKRLVELAERMESERQMIVVEAEKERKKLAEMTERAERERQLMIDRAEKERRKLAELTQRIERERQTMAQETKKERKKLAEMTESLEKDKRAMASALDKLERQSKSDREETDKRSRSKQASESHLPKRPPSIMSTATQSTITTLSPSDQITRRAPRKLGRQVVGYIYADDEHQDAAPTKPAKKKAEKG</sequence>
<feature type="compositionally biased region" description="Polar residues" evidence="2">
    <location>
        <begin position="733"/>
        <end position="750"/>
    </location>
</feature>
<dbReference type="PANTHER" id="PTHR31606:SF1">
    <property type="entry name" value="WW DOMAIN BINDING PROTEIN 2, ISOFORM E"/>
    <property type="match status" value="1"/>
</dbReference>
<evidence type="ECO:0000313" key="4">
    <source>
        <dbReference type="Proteomes" id="UP000316270"/>
    </source>
</evidence>
<dbReference type="GO" id="GO:0031490">
    <property type="term" value="F:chromatin DNA binding"/>
    <property type="evidence" value="ECO:0007669"/>
    <property type="project" value="TreeGrafter"/>
</dbReference>
<keyword evidence="1" id="KW-0175">Coiled coil</keyword>
<dbReference type="OrthoDB" id="1259151at2759"/>
<dbReference type="EMBL" id="CP042196">
    <property type="protein sequence ID" value="QDS74951.1"/>
    <property type="molecule type" value="Genomic_DNA"/>
</dbReference>
<name>A0A517LH34_9PEZI</name>